<sequence length="58" mass="5913">MRLLEADPRAAAVGPDPKYALAGVPGIALTMASPIDPRRAAQTTSGHQTISGQGISMP</sequence>
<gene>
    <name evidence="2" type="ORF">ACI2L5_48615</name>
</gene>
<feature type="region of interest" description="Disordered" evidence="1">
    <location>
        <begin position="38"/>
        <end position="58"/>
    </location>
</feature>
<feature type="compositionally biased region" description="Polar residues" evidence="1">
    <location>
        <begin position="41"/>
        <end position="58"/>
    </location>
</feature>
<protein>
    <submittedName>
        <fullName evidence="2">Uncharacterized protein</fullName>
    </submittedName>
</protein>
<proteinExistence type="predicted"/>
<comment type="caution">
    <text evidence="2">The sequence shown here is derived from an EMBL/GenBank/DDBJ whole genome shotgun (WGS) entry which is preliminary data.</text>
</comment>
<evidence type="ECO:0000313" key="3">
    <source>
        <dbReference type="Proteomes" id="UP001620295"/>
    </source>
</evidence>
<accession>A0ABW8M3D8</accession>
<dbReference type="EMBL" id="JBJDQH010000030">
    <property type="protein sequence ID" value="MFK4272690.1"/>
    <property type="molecule type" value="Genomic_DNA"/>
</dbReference>
<organism evidence="2 3">
    <name type="scientific">Streptomyces milbemycinicus</name>
    <dbReference type="NCBI Taxonomy" id="476552"/>
    <lineage>
        <taxon>Bacteria</taxon>
        <taxon>Bacillati</taxon>
        <taxon>Actinomycetota</taxon>
        <taxon>Actinomycetes</taxon>
        <taxon>Kitasatosporales</taxon>
        <taxon>Streptomycetaceae</taxon>
        <taxon>Streptomyces</taxon>
    </lineage>
</organism>
<name>A0ABW8M3D8_9ACTN</name>
<reference evidence="2 3" key="1">
    <citation type="submission" date="2024-11" db="EMBL/GenBank/DDBJ databases">
        <title>The Natural Products Discovery Center: Release of the First 8490 Sequenced Strains for Exploring Actinobacteria Biosynthetic Diversity.</title>
        <authorList>
            <person name="Kalkreuter E."/>
            <person name="Kautsar S.A."/>
            <person name="Yang D."/>
            <person name="Bader C.D."/>
            <person name="Teijaro C.N."/>
            <person name="Fluegel L."/>
            <person name="Davis C.M."/>
            <person name="Simpson J.R."/>
            <person name="Lauterbach L."/>
            <person name="Steele A.D."/>
            <person name="Gui C."/>
            <person name="Meng S."/>
            <person name="Li G."/>
            <person name="Viehrig K."/>
            <person name="Ye F."/>
            <person name="Su P."/>
            <person name="Kiefer A.F."/>
            <person name="Nichols A."/>
            <person name="Cepeda A.J."/>
            <person name="Yan W."/>
            <person name="Fan B."/>
            <person name="Jiang Y."/>
            <person name="Adhikari A."/>
            <person name="Zheng C.-J."/>
            <person name="Schuster L."/>
            <person name="Cowan T.M."/>
            <person name="Smanski M.J."/>
            <person name="Chevrette M.G."/>
            <person name="De Carvalho L.P.S."/>
            <person name="Shen B."/>
        </authorList>
    </citation>
    <scope>NUCLEOTIDE SEQUENCE [LARGE SCALE GENOMIC DNA]</scope>
    <source>
        <strain evidence="2 3">NPDC020863</strain>
    </source>
</reference>
<dbReference type="Proteomes" id="UP001620295">
    <property type="component" value="Unassembled WGS sequence"/>
</dbReference>
<evidence type="ECO:0000313" key="2">
    <source>
        <dbReference type="EMBL" id="MFK4272690.1"/>
    </source>
</evidence>
<dbReference type="RefSeq" id="WP_358645937.1">
    <property type="nucleotide sequence ID" value="NZ_JBFAEV010000040.1"/>
</dbReference>
<evidence type="ECO:0000256" key="1">
    <source>
        <dbReference type="SAM" id="MobiDB-lite"/>
    </source>
</evidence>
<keyword evidence="3" id="KW-1185">Reference proteome</keyword>